<dbReference type="InterPro" id="IPR013924">
    <property type="entry name" value="RNase_H2_suC"/>
</dbReference>
<proteinExistence type="predicted"/>
<evidence type="ECO:0000313" key="1">
    <source>
        <dbReference type="EMBL" id="KAH8369528.1"/>
    </source>
</evidence>
<keyword evidence="2" id="KW-1185">Reference proteome</keyword>
<dbReference type="GO" id="GO:0006401">
    <property type="term" value="P:RNA catabolic process"/>
    <property type="evidence" value="ECO:0007669"/>
    <property type="project" value="InterPro"/>
</dbReference>
<protein>
    <submittedName>
        <fullName evidence="1">Uncharacterized protein</fullName>
    </submittedName>
</protein>
<dbReference type="PANTHER" id="PTHR47204">
    <property type="entry name" value="OS02G0168900 PROTEIN"/>
    <property type="match status" value="1"/>
</dbReference>
<dbReference type="PANTHER" id="PTHR47204:SF1">
    <property type="entry name" value="RIBONUCLEASE H2 SUBUNIT C"/>
    <property type="match status" value="1"/>
</dbReference>
<sequence length="153" mass="17349">MSITLDFDVQQLDNKRPMHLHYLPAKIVGDGECTDVDKHFNNYTRQAPEFGNGVLTNALRGYPLLGQQESVPKGYKGLVLQETDPNQAERQLRLTGTFQNFTYWNYDKVPSKSDGYQQALVMLDVAEALAEPVSEEALEEEMKLQKQAKKENA</sequence>
<dbReference type="CDD" id="cd09271">
    <property type="entry name" value="RNase_H2-C"/>
    <property type="match status" value="1"/>
</dbReference>
<accession>A0AAD4JX30</accession>
<dbReference type="Proteomes" id="UP001200034">
    <property type="component" value="Unassembled WGS sequence"/>
</dbReference>
<dbReference type="AlphaFoldDB" id="A0AAD4JX30"/>
<evidence type="ECO:0000313" key="2">
    <source>
        <dbReference type="Proteomes" id="UP001200034"/>
    </source>
</evidence>
<dbReference type="Pfam" id="PF08615">
    <property type="entry name" value="RNase_H2_suC"/>
    <property type="match status" value="1"/>
</dbReference>
<dbReference type="EMBL" id="JAJJHW010002585">
    <property type="protein sequence ID" value="KAH8369528.1"/>
    <property type="molecule type" value="Genomic_DNA"/>
</dbReference>
<gene>
    <name evidence="1" type="ORF">KR093_000031</name>
</gene>
<reference evidence="1" key="1">
    <citation type="journal article" date="2021" name="Mol. Ecol. Resour.">
        <title>Phylogenomic analyses of the genus Drosophila reveals genomic signals of climate adaptation.</title>
        <authorList>
            <person name="Li F."/>
            <person name="Rane R.V."/>
            <person name="Luria V."/>
            <person name="Xiong Z."/>
            <person name="Chen J."/>
            <person name="Li Z."/>
            <person name="Catullo R.A."/>
            <person name="Griffin P.C."/>
            <person name="Schiffer M."/>
            <person name="Pearce S."/>
            <person name="Lee S.F."/>
            <person name="McElroy K."/>
            <person name="Stocker A."/>
            <person name="Shirriffs J."/>
            <person name="Cockerell F."/>
            <person name="Coppin C."/>
            <person name="Sgro C.M."/>
            <person name="Karger A."/>
            <person name="Cain J.W."/>
            <person name="Weber J.A."/>
            <person name="Santpere G."/>
            <person name="Kirschner M.W."/>
            <person name="Hoffmann A.A."/>
            <person name="Oakeshott J.G."/>
            <person name="Zhang G."/>
        </authorList>
    </citation>
    <scope>NUCLEOTIDE SEQUENCE</scope>
    <source>
        <strain evidence="1">BGI-SZ-2011g</strain>
    </source>
</reference>
<dbReference type="Gene3D" id="2.40.128.680">
    <property type="match status" value="1"/>
</dbReference>
<comment type="caution">
    <text evidence="1">The sequence shown here is derived from an EMBL/GenBank/DDBJ whole genome shotgun (WGS) entry which is preliminary data.</text>
</comment>
<dbReference type="GO" id="GO:0032299">
    <property type="term" value="C:ribonuclease H2 complex"/>
    <property type="evidence" value="ECO:0007669"/>
    <property type="project" value="InterPro"/>
</dbReference>
<name>A0AAD4JX30_9MUSC</name>
<organism evidence="1 2">
    <name type="scientific">Drosophila rubida</name>
    <dbReference type="NCBI Taxonomy" id="30044"/>
    <lineage>
        <taxon>Eukaryota</taxon>
        <taxon>Metazoa</taxon>
        <taxon>Ecdysozoa</taxon>
        <taxon>Arthropoda</taxon>
        <taxon>Hexapoda</taxon>
        <taxon>Insecta</taxon>
        <taxon>Pterygota</taxon>
        <taxon>Neoptera</taxon>
        <taxon>Endopterygota</taxon>
        <taxon>Diptera</taxon>
        <taxon>Brachycera</taxon>
        <taxon>Muscomorpha</taxon>
        <taxon>Ephydroidea</taxon>
        <taxon>Drosophilidae</taxon>
        <taxon>Drosophila</taxon>
    </lineage>
</organism>